<feature type="domain" description="Calcineurin-like phosphoesterase" evidence="2">
    <location>
        <begin position="5"/>
        <end position="198"/>
    </location>
</feature>
<dbReference type="GO" id="GO:0004527">
    <property type="term" value="F:exonuclease activity"/>
    <property type="evidence" value="ECO:0007669"/>
    <property type="project" value="UniProtKB-KW"/>
</dbReference>
<evidence type="ECO:0000256" key="1">
    <source>
        <dbReference type="ARBA" id="ARBA00022801"/>
    </source>
</evidence>
<dbReference type="InterPro" id="IPR029052">
    <property type="entry name" value="Metallo-depent_PP-like"/>
</dbReference>
<dbReference type="PANTHER" id="PTHR30337">
    <property type="entry name" value="COMPONENT OF ATP-DEPENDENT DSDNA EXONUCLEASE"/>
    <property type="match status" value="1"/>
</dbReference>
<comment type="caution">
    <text evidence="3">The sequence shown here is derived from an EMBL/GenBank/DDBJ whole genome shotgun (WGS) entry which is preliminary data.</text>
</comment>
<dbReference type="InterPro" id="IPR041796">
    <property type="entry name" value="Mre11_N"/>
</dbReference>
<dbReference type="PANTHER" id="PTHR30337:SF7">
    <property type="entry name" value="PHOSPHOESTERASE"/>
    <property type="match status" value="1"/>
</dbReference>
<dbReference type="EMBL" id="JARGYC010000001">
    <property type="protein sequence ID" value="MDF0599265.1"/>
    <property type="molecule type" value="Genomic_DNA"/>
</dbReference>
<reference evidence="3" key="1">
    <citation type="submission" date="2023-03" db="EMBL/GenBank/DDBJ databases">
        <title>Multiphase analysis and comparison of six strains from genera Psychromarinibacter, Lutimaribacter, and Maritimibacter, including a novel species: Psychromarinibacter sediminicola sp. nov.</title>
        <authorList>
            <person name="Wang Y.-H."/>
            <person name="Ye M.-Q."/>
            <person name="Du Z.-J."/>
        </authorList>
    </citation>
    <scope>NUCLEOTIDE SEQUENCE</scope>
    <source>
        <strain evidence="3">C21-152</strain>
    </source>
</reference>
<dbReference type="InterPro" id="IPR004843">
    <property type="entry name" value="Calcineurin-like_PHP"/>
</dbReference>
<dbReference type="CDD" id="cd00840">
    <property type="entry name" value="MPP_Mre11_N"/>
    <property type="match status" value="1"/>
</dbReference>
<evidence type="ECO:0000259" key="2">
    <source>
        <dbReference type="Pfam" id="PF00149"/>
    </source>
</evidence>
<dbReference type="PIRSF" id="PIRSF033091">
    <property type="entry name" value="Pesterase_YhaO"/>
    <property type="match status" value="1"/>
</dbReference>
<dbReference type="Gene3D" id="3.60.21.10">
    <property type="match status" value="1"/>
</dbReference>
<dbReference type="AlphaFoldDB" id="A0AAE3NQV0"/>
<protein>
    <submittedName>
        <fullName evidence="3">DNA repair exonuclease</fullName>
    </submittedName>
</protein>
<sequence>MTAVRLLHTADLHLDSPLKSLALRDSGLRAEVETASRSALTRMVDFALAEDVAALLIAGDLFDGAERSAKTAAFLLTQLDRLNEAGISVFYIRGNHDVENPVSGAFEMPTNVHVFDGRGGSVQLEGTDIHIHGVSFRDRHAPESLLPKFAGPVPGAVNIGMLHTSLSGAAGHDPYAPCTVPELQAHGFDYWALGHVHKRSVHADAPFVVMPGMPQGRDIGEAGPKSATLLTVTDGAISIEEVPTSAVEFRRSALDITGADDAESLRAALRDHLRTEAAATVSDTAILRLSLTGESPRAWQIRRDLDVWQEAAEGFAEATGTLRIERLELDLTAPGAADASDAVSELESLMAEIRREPGFRAEAQAELDRILSLLPADRRRALAADADALAALADDLAARGALAVAARMRGAHN</sequence>
<dbReference type="InterPro" id="IPR050535">
    <property type="entry name" value="DNA_Repair-Maintenance_Comp"/>
</dbReference>
<gene>
    <name evidence="3" type="ORF">P1J78_00840</name>
</gene>
<keyword evidence="1" id="KW-0378">Hydrolase</keyword>
<evidence type="ECO:0000313" key="3">
    <source>
        <dbReference type="EMBL" id="MDF0599265.1"/>
    </source>
</evidence>
<dbReference type="InterPro" id="IPR014576">
    <property type="entry name" value="Pesterase_YhaO"/>
</dbReference>
<organism evidence="3 4">
    <name type="scientific">Psychromarinibacter sediminicola</name>
    <dbReference type="NCBI Taxonomy" id="3033385"/>
    <lineage>
        <taxon>Bacteria</taxon>
        <taxon>Pseudomonadati</taxon>
        <taxon>Pseudomonadota</taxon>
        <taxon>Alphaproteobacteria</taxon>
        <taxon>Rhodobacterales</taxon>
        <taxon>Paracoccaceae</taxon>
        <taxon>Psychromarinibacter</taxon>
    </lineage>
</organism>
<dbReference type="SUPFAM" id="SSF56300">
    <property type="entry name" value="Metallo-dependent phosphatases"/>
    <property type="match status" value="1"/>
</dbReference>
<dbReference type="Pfam" id="PF00149">
    <property type="entry name" value="Metallophos"/>
    <property type="match status" value="1"/>
</dbReference>
<proteinExistence type="predicted"/>
<accession>A0AAE3NQV0</accession>
<dbReference type="Proteomes" id="UP001220964">
    <property type="component" value="Unassembled WGS sequence"/>
</dbReference>
<dbReference type="RefSeq" id="WP_275565409.1">
    <property type="nucleotide sequence ID" value="NZ_JARGYC010000001.1"/>
</dbReference>
<evidence type="ECO:0000313" key="4">
    <source>
        <dbReference type="Proteomes" id="UP001220964"/>
    </source>
</evidence>
<keyword evidence="4" id="KW-1185">Reference proteome</keyword>
<keyword evidence="3" id="KW-0540">Nuclease</keyword>
<keyword evidence="3" id="KW-0269">Exonuclease</keyword>
<name>A0AAE3NQV0_9RHOB</name>